<organism evidence="2 3">
    <name type="scientific">Spirosoma utsteinense</name>
    <dbReference type="NCBI Taxonomy" id="2585773"/>
    <lineage>
        <taxon>Bacteria</taxon>
        <taxon>Pseudomonadati</taxon>
        <taxon>Bacteroidota</taxon>
        <taxon>Cytophagia</taxon>
        <taxon>Cytophagales</taxon>
        <taxon>Cytophagaceae</taxon>
        <taxon>Spirosoma</taxon>
    </lineage>
</organism>
<evidence type="ECO:0000313" key="2">
    <source>
        <dbReference type="EMBL" id="MBC3790547.1"/>
    </source>
</evidence>
<evidence type="ECO:0000313" key="3">
    <source>
        <dbReference type="Proteomes" id="UP000700732"/>
    </source>
</evidence>
<reference evidence="2 3" key="1">
    <citation type="submission" date="2019-06" db="EMBL/GenBank/DDBJ databases">
        <title>Spirosoma utsteinense sp. nov. isolated from Antarctic ice-free soils.</title>
        <authorList>
            <person name="Tahon G."/>
        </authorList>
    </citation>
    <scope>NUCLEOTIDE SEQUENCE [LARGE SCALE GENOMIC DNA]</scope>
    <source>
        <strain evidence="2 3">LMG 31447</strain>
    </source>
</reference>
<sequence length="31" mass="3568">MNNKSCIERADDLNQLPGTDKMESLTVQYRP</sequence>
<comment type="caution">
    <text evidence="2">The sequence shown here is derived from an EMBL/GenBank/DDBJ whole genome shotgun (WGS) entry which is preliminary data.</text>
</comment>
<dbReference type="EMBL" id="VFIA01000005">
    <property type="protein sequence ID" value="MBC3790547.1"/>
    <property type="molecule type" value="Genomic_DNA"/>
</dbReference>
<accession>A0ABR6W288</accession>
<keyword evidence="3" id="KW-1185">Reference proteome</keyword>
<feature type="region of interest" description="Disordered" evidence="1">
    <location>
        <begin position="1"/>
        <end position="31"/>
    </location>
</feature>
<name>A0ABR6W288_9BACT</name>
<proteinExistence type="predicted"/>
<evidence type="ECO:0000256" key="1">
    <source>
        <dbReference type="SAM" id="MobiDB-lite"/>
    </source>
</evidence>
<dbReference type="Proteomes" id="UP000700732">
    <property type="component" value="Unassembled WGS sequence"/>
</dbReference>
<protein>
    <submittedName>
        <fullName evidence="2">Uncharacterized protein</fullName>
    </submittedName>
</protein>
<feature type="compositionally biased region" description="Basic and acidic residues" evidence="1">
    <location>
        <begin position="1"/>
        <end position="12"/>
    </location>
</feature>
<gene>
    <name evidence="2" type="ORF">FH603_1037</name>
</gene>